<name>A0A5C7JAK8_9BACT</name>
<reference evidence="1 2" key="1">
    <citation type="submission" date="2018-09" db="EMBL/GenBank/DDBJ databases">
        <title>Metagenome Assembled Genomes from an Advanced Water Purification Facility.</title>
        <authorList>
            <person name="Stamps B.W."/>
            <person name="Spear J.R."/>
        </authorList>
    </citation>
    <scope>NUCLEOTIDE SEQUENCE [LARGE SCALE GENOMIC DNA]</scope>
    <source>
        <strain evidence="1">Bin_63_2</strain>
    </source>
</reference>
<evidence type="ECO:0000313" key="1">
    <source>
        <dbReference type="EMBL" id="TXG78032.1"/>
    </source>
</evidence>
<protein>
    <submittedName>
        <fullName evidence="1">Uncharacterized protein</fullName>
    </submittedName>
</protein>
<organism evidence="1 2">
    <name type="scientific">Candidatus Dojkabacteria bacterium</name>
    <dbReference type="NCBI Taxonomy" id="2099670"/>
    <lineage>
        <taxon>Bacteria</taxon>
        <taxon>Candidatus Dojkabacteria</taxon>
    </lineage>
</organism>
<sequence length="467" mass="50542">MPDLNSLAAGAMQFANPQNPFVTALGISQQRAQNDLMRNAANFAPKMSAQDLARAQIQNQLLGTQAKYADPQLAAQVANSQLQNQLLGAQVPFASDMQKAQLQMLLMQTAMMPLTARGNFYRGLSAIINSTRPGAGLTGFTDTTKSALEQAMANKQPAVGAIPVVNTGDLYKNLIGYAGAEMGIPMTVGTDGLGTTPVDENGVKLTPLPVNTDKVDQKLSDAAKSNQLQAVQQQQNQNVAQAQAPVAIPQDVAQATGAPNPNYISLDQYNNIVKTKRENSVAPSNLLLQANRFENATKTALSYGDPAEKFKDYMGAAGRLRFARDRALVAAGKQPSPEYNDYMTFKKTLHLLQGQITQAFGDSVSPSIQDEMKYALNPITWDSSPESGQKHWDALMHLLKTEGDTSAKSVGRVAQYNDLWKGTRYEDKGSANKSNQETSQIPKFKSQDEFLTWAKTQPLSVLQSIGV</sequence>
<comment type="caution">
    <text evidence="1">The sequence shown here is derived from an EMBL/GenBank/DDBJ whole genome shotgun (WGS) entry which is preliminary data.</text>
</comment>
<dbReference type="EMBL" id="SSDS01000029">
    <property type="protein sequence ID" value="TXG78032.1"/>
    <property type="molecule type" value="Genomic_DNA"/>
</dbReference>
<dbReference type="AlphaFoldDB" id="A0A5C7JAK8"/>
<proteinExistence type="predicted"/>
<dbReference type="Proteomes" id="UP000321026">
    <property type="component" value="Unassembled WGS sequence"/>
</dbReference>
<accession>A0A5C7JAK8</accession>
<gene>
    <name evidence="1" type="ORF">E6Q11_01840</name>
</gene>
<evidence type="ECO:0000313" key="2">
    <source>
        <dbReference type="Proteomes" id="UP000321026"/>
    </source>
</evidence>